<dbReference type="Gene3D" id="2.30.30.40">
    <property type="entry name" value="SH3 Domains"/>
    <property type="match status" value="2"/>
</dbReference>
<dbReference type="GO" id="GO:0007015">
    <property type="term" value="P:actin filament organization"/>
    <property type="evidence" value="ECO:0007669"/>
    <property type="project" value="TreeGrafter"/>
</dbReference>
<sequence>MSTSQGDIMMVGNVKNLVNRLSKDFSASKPLSFQEPRRISNLKPSQPLQQVITTFAYTAAQEDELTLELGDLIEVVSQAFKCIYSNICIIFYAKGVRRSRRWLEPRASTTHQYYWHVSYKLREKSCVVLVPPSNIAREEEKVVIRPTANPDQPEANRRTPSVVGGMNIIAGKTQVETRDEPKTKGWFSKLTISCNNNIRLVVSCSFCYLEISIVEMARVKFEYEPQHSDELRLGEIGQLITIIRKDCGDAGWFEGEINGRRGLFPDNFVELVQVPVNTQSGVIYHPSPQHIKLVAKPPMVTPMGINPPAVPAKPLKQKFSETSTCINGSITLPLSSSGTNSSASQISAQIKHQSSSFAAARDRISKDLIVGQPGQMSSKLTKSVIVSSGSDSNTSARPVSNIEIEGFEETTSPLSHVTKTRARPPGKRPASLLLVKKKESTDNFPVTPSKSISNDVVEKHPFISVAPILPSPSSTHSTIREEVSSSITPAMKVMPLQSLPVEVKTEDKNDYNVVKPLETTLTHPGTPSLSSDADGQWVSRNEYNELLIRLASIEARIDQLERR</sequence>
<dbReference type="PROSITE" id="PS50002">
    <property type="entry name" value="SH3"/>
    <property type="match status" value="1"/>
</dbReference>
<dbReference type="Proteomes" id="UP000053766">
    <property type="component" value="Unassembled WGS sequence"/>
</dbReference>
<dbReference type="SUPFAM" id="SSF50044">
    <property type="entry name" value="SH3-domain"/>
    <property type="match status" value="2"/>
</dbReference>
<dbReference type="EMBL" id="KN716157">
    <property type="protein sequence ID" value="KJH52928.1"/>
    <property type="molecule type" value="Genomic_DNA"/>
</dbReference>
<name>A0A0D8Y7V0_DICVI</name>
<dbReference type="PRINTS" id="PR00452">
    <property type="entry name" value="SH3DOMAIN"/>
</dbReference>
<reference evidence="5" key="2">
    <citation type="journal article" date="2016" name="Sci. Rep.">
        <title>Dictyocaulus viviparus genome, variome and transcriptome elucidate lungworm biology and support future intervention.</title>
        <authorList>
            <person name="McNulty S.N."/>
            <person name="Strube C."/>
            <person name="Rosa B.A."/>
            <person name="Martin J.C."/>
            <person name="Tyagi R."/>
            <person name="Choi Y.J."/>
            <person name="Wang Q."/>
            <person name="Hallsworth Pepin K."/>
            <person name="Zhang X."/>
            <person name="Ozersky P."/>
            <person name="Wilson R.K."/>
            <person name="Sternberg P.W."/>
            <person name="Gasser R.B."/>
            <person name="Mitreva M."/>
        </authorList>
    </citation>
    <scope>NUCLEOTIDE SEQUENCE [LARGE SCALE GENOMIC DNA]</scope>
    <source>
        <strain evidence="5">HannoverDv2000</strain>
    </source>
</reference>
<dbReference type="AlphaFoldDB" id="A0A0D8Y7V0"/>
<dbReference type="InterPro" id="IPR036028">
    <property type="entry name" value="SH3-like_dom_sf"/>
</dbReference>
<dbReference type="CDD" id="cd11875">
    <property type="entry name" value="SH3_CD2AP-like_3"/>
    <property type="match status" value="1"/>
</dbReference>
<evidence type="ECO:0000313" key="5">
    <source>
        <dbReference type="Proteomes" id="UP000053766"/>
    </source>
</evidence>
<dbReference type="GO" id="GO:0016477">
    <property type="term" value="P:cell migration"/>
    <property type="evidence" value="ECO:0007669"/>
    <property type="project" value="TreeGrafter"/>
</dbReference>
<organism evidence="4 5">
    <name type="scientific">Dictyocaulus viviparus</name>
    <name type="common">Bovine lungworm</name>
    <dbReference type="NCBI Taxonomy" id="29172"/>
    <lineage>
        <taxon>Eukaryota</taxon>
        <taxon>Metazoa</taxon>
        <taxon>Ecdysozoa</taxon>
        <taxon>Nematoda</taxon>
        <taxon>Chromadorea</taxon>
        <taxon>Rhabditida</taxon>
        <taxon>Rhabditina</taxon>
        <taxon>Rhabditomorpha</taxon>
        <taxon>Strongyloidea</taxon>
        <taxon>Metastrongylidae</taxon>
        <taxon>Dictyocaulus</taxon>
    </lineage>
</organism>
<dbReference type="OrthoDB" id="10255964at2759"/>
<protein>
    <submittedName>
        <fullName evidence="4">SH3 domain protein</fullName>
    </submittedName>
</protein>
<dbReference type="STRING" id="29172.A0A0D8Y7V0"/>
<dbReference type="Pfam" id="PF14604">
    <property type="entry name" value="SH3_9"/>
    <property type="match status" value="1"/>
</dbReference>
<proteinExistence type="predicted"/>
<keyword evidence="1 2" id="KW-0728">SH3 domain</keyword>
<keyword evidence="5" id="KW-1185">Reference proteome</keyword>
<evidence type="ECO:0000256" key="2">
    <source>
        <dbReference type="PROSITE-ProRule" id="PRU00192"/>
    </source>
</evidence>
<dbReference type="PANTHER" id="PTHR14167:SF92">
    <property type="entry name" value="CIN85 AND CD2AP RELATED, ISOFORM J"/>
    <property type="match status" value="1"/>
</dbReference>
<dbReference type="SMART" id="SM00326">
    <property type="entry name" value="SH3"/>
    <property type="match status" value="1"/>
</dbReference>
<dbReference type="InterPro" id="IPR050384">
    <property type="entry name" value="Endophilin_SH3RF"/>
</dbReference>
<feature type="domain" description="SH3" evidence="3">
    <location>
        <begin position="212"/>
        <end position="274"/>
    </location>
</feature>
<evidence type="ECO:0000256" key="1">
    <source>
        <dbReference type="ARBA" id="ARBA00022443"/>
    </source>
</evidence>
<evidence type="ECO:0000313" key="4">
    <source>
        <dbReference type="EMBL" id="KJH52928.1"/>
    </source>
</evidence>
<gene>
    <name evidence="4" type="ORF">DICVIV_00797</name>
</gene>
<dbReference type="InterPro" id="IPR001452">
    <property type="entry name" value="SH3_domain"/>
</dbReference>
<dbReference type="PANTHER" id="PTHR14167">
    <property type="entry name" value="SH3 DOMAIN-CONTAINING"/>
    <property type="match status" value="1"/>
</dbReference>
<evidence type="ECO:0000259" key="3">
    <source>
        <dbReference type="PROSITE" id="PS50002"/>
    </source>
</evidence>
<reference evidence="4 5" key="1">
    <citation type="submission" date="2013-11" db="EMBL/GenBank/DDBJ databases">
        <title>Draft genome of the bovine lungworm Dictyocaulus viviparus.</title>
        <authorList>
            <person name="Mitreva M."/>
        </authorList>
    </citation>
    <scope>NUCLEOTIDE SEQUENCE [LARGE SCALE GENOMIC DNA]</scope>
    <source>
        <strain evidence="4 5">HannoverDv2000</strain>
    </source>
</reference>
<accession>A0A0D8Y7V0</accession>